<gene>
    <name evidence="8" type="ORF">SAMN04488002_2417</name>
</gene>
<keyword evidence="3" id="KW-0255">Endonuclease</keyword>
<dbReference type="InterPro" id="IPR013527">
    <property type="entry name" value="YicC-like_N"/>
</dbReference>
<dbReference type="NCBIfam" id="TIGR00255">
    <property type="entry name" value="YicC/YloC family endoribonuclease"/>
    <property type="match status" value="1"/>
</dbReference>
<sequence>MIRSMTAFASETGHADQMSWVLEMRGVNAKGLDIRLRLPERLMPQEQVIRSKLAKAFARGNISATLRLEVEGSASAIQLDEHILESYILSAIRVRTMAKNKGLKLTESTATDYLALRGVMRNDVESTKLPDAEILQSFDAAITGFAAMRASEGAALERVLRQQLAEIAGLTAEAALLAEARKDHVAATLKVNLARVMDNTDGADRDRVAQELALLAVKADVSEEIDRLSAHVAAAEALLESDAPVGRKLDFLMQEFNREANTLCSKSGAPELTRVGLDLKALIDQMREQVQNVE</sequence>
<evidence type="ECO:0000313" key="8">
    <source>
        <dbReference type="EMBL" id="SFR48745.1"/>
    </source>
</evidence>
<dbReference type="PANTHER" id="PTHR30636">
    <property type="entry name" value="UPF0701 PROTEIN YICC"/>
    <property type="match status" value="1"/>
</dbReference>
<evidence type="ECO:0000256" key="4">
    <source>
        <dbReference type="ARBA" id="ARBA00022801"/>
    </source>
</evidence>
<keyword evidence="9" id="KW-1185">Reference proteome</keyword>
<dbReference type="STRING" id="670154.SAMN04488002_2417"/>
<comment type="similarity">
    <text evidence="5">Belongs to the YicC/YloC family.</text>
</comment>
<dbReference type="OrthoDB" id="9771229at2"/>
<evidence type="ECO:0000256" key="3">
    <source>
        <dbReference type="ARBA" id="ARBA00022759"/>
    </source>
</evidence>
<keyword evidence="4" id="KW-0378">Hydrolase</keyword>
<evidence type="ECO:0000259" key="7">
    <source>
        <dbReference type="Pfam" id="PF08340"/>
    </source>
</evidence>
<feature type="domain" description="Endoribonuclease YicC-like N-terminal" evidence="6">
    <location>
        <begin position="2"/>
        <end position="157"/>
    </location>
</feature>
<evidence type="ECO:0000256" key="2">
    <source>
        <dbReference type="ARBA" id="ARBA00022722"/>
    </source>
</evidence>
<dbReference type="Proteomes" id="UP000199658">
    <property type="component" value="Unassembled WGS sequence"/>
</dbReference>
<dbReference type="InterPro" id="IPR013551">
    <property type="entry name" value="YicC-like_C"/>
</dbReference>
<evidence type="ECO:0000256" key="1">
    <source>
        <dbReference type="ARBA" id="ARBA00001968"/>
    </source>
</evidence>
<evidence type="ECO:0000313" key="9">
    <source>
        <dbReference type="Proteomes" id="UP000199658"/>
    </source>
</evidence>
<evidence type="ECO:0000259" key="6">
    <source>
        <dbReference type="Pfam" id="PF03755"/>
    </source>
</evidence>
<organism evidence="8 9">
    <name type="scientific">Litoreibacter janthinus</name>
    <dbReference type="NCBI Taxonomy" id="670154"/>
    <lineage>
        <taxon>Bacteria</taxon>
        <taxon>Pseudomonadati</taxon>
        <taxon>Pseudomonadota</taxon>
        <taxon>Alphaproteobacteria</taxon>
        <taxon>Rhodobacterales</taxon>
        <taxon>Roseobacteraceae</taxon>
        <taxon>Litoreibacter</taxon>
    </lineage>
</organism>
<accession>A0A1I6H2M7</accession>
<dbReference type="EMBL" id="FOYO01000001">
    <property type="protein sequence ID" value="SFR48745.1"/>
    <property type="molecule type" value="Genomic_DNA"/>
</dbReference>
<evidence type="ECO:0000256" key="5">
    <source>
        <dbReference type="ARBA" id="ARBA00035648"/>
    </source>
</evidence>
<protein>
    <submittedName>
        <fullName evidence="8">TIGR00255 family protein</fullName>
    </submittedName>
</protein>
<dbReference type="Pfam" id="PF03755">
    <property type="entry name" value="YicC-like_N"/>
    <property type="match status" value="1"/>
</dbReference>
<comment type="cofactor">
    <cofactor evidence="1">
        <name>a divalent metal cation</name>
        <dbReference type="ChEBI" id="CHEBI:60240"/>
    </cofactor>
</comment>
<dbReference type="PANTHER" id="PTHR30636:SF3">
    <property type="entry name" value="UPF0701 PROTEIN YICC"/>
    <property type="match status" value="1"/>
</dbReference>
<dbReference type="InterPro" id="IPR005229">
    <property type="entry name" value="YicC/YloC-like"/>
</dbReference>
<dbReference type="Pfam" id="PF08340">
    <property type="entry name" value="YicC-like_C"/>
    <property type="match status" value="1"/>
</dbReference>
<dbReference type="GO" id="GO:0016787">
    <property type="term" value="F:hydrolase activity"/>
    <property type="evidence" value="ECO:0007669"/>
    <property type="project" value="UniProtKB-KW"/>
</dbReference>
<proteinExistence type="inferred from homology"/>
<dbReference type="GO" id="GO:0004521">
    <property type="term" value="F:RNA endonuclease activity"/>
    <property type="evidence" value="ECO:0007669"/>
    <property type="project" value="InterPro"/>
</dbReference>
<name>A0A1I6H2M7_9RHOB</name>
<dbReference type="AlphaFoldDB" id="A0A1I6H2M7"/>
<feature type="domain" description="Endoribonuclease YicC-like C-terminal" evidence="7">
    <location>
        <begin position="179"/>
        <end position="294"/>
    </location>
</feature>
<keyword evidence="2" id="KW-0540">Nuclease</keyword>
<reference evidence="9" key="1">
    <citation type="submission" date="2016-10" db="EMBL/GenBank/DDBJ databases">
        <authorList>
            <person name="Varghese N."/>
            <person name="Submissions S."/>
        </authorList>
    </citation>
    <scope>NUCLEOTIDE SEQUENCE [LARGE SCALE GENOMIC DNA]</scope>
    <source>
        <strain evidence="9">DSM 26921</strain>
    </source>
</reference>